<dbReference type="PANTHER" id="PTHR40066:SF1">
    <property type="entry name" value="UPF0473 PROTEIN CBO2561_CLC_2432"/>
    <property type="match status" value="1"/>
</dbReference>
<dbReference type="Pfam" id="PF06949">
    <property type="entry name" value="DUF1292"/>
    <property type="match status" value="1"/>
</dbReference>
<evidence type="ECO:0000256" key="3">
    <source>
        <dbReference type="SAM" id="MobiDB-lite"/>
    </source>
</evidence>
<evidence type="ECO:0000313" key="5">
    <source>
        <dbReference type="Proteomes" id="UP001220377"/>
    </source>
</evidence>
<gene>
    <name evidence="4" type="ORF">PQ472_03910</name>
</gene>
<sequence length="106" mass="12087">MAEDEKIRPGENDQQITLIDDNGNEELYNVLFTFDSEDYDKSYVLLYPEGAEDDDDEVQIEAFSYTPDANGDASQGDLYPIEDDDEWSMVEEVLNTFLADDDTPDL</sequence>
<dbReference type="RefSeq" id="WP_274261533.1">
    <property type="nucleotide sequence ID" value="NZ_CP117884.1"/>
</dbReference>
<dbReference type="HAMAP" id="MF_01448">
    <property type="entry name" value="UPF0473"/>
    <property type="match status" value="1"/>
</dbReference>
<dbReference type="NCBIfam" id="NF010217">
    <property type="entry name" value="PRK13678.1-4"/>
    <property type="match status" value="1"/>
</dbReference>
<dbReference type="EMBL" id="CP117884">
    <property type="protein sequence ID" value="WDF83395.1"/>
    <property type="molecule type" value="Genomic_DNA"/>
</dbReference>
<feature type="region of interest" description="Disordered" evidence="3">
    <location>
        <begin position="1"/>
        <end position="20"/>
    </location>
</feature>
<feature type="compositionally biased region" description="Basic and acidic residues" evidence="3">
    <location>
        <begin position="1"/>
        <end position="11"/>
    </location>
</feature>
<comment type="similarity">
    <text evidence="1 2">Belongs to the UPF0473 family.</text>
</comment>
<accession>A0ABY7WZS0</accession>
<organism evidence="4 5">
    <name type="scientific">Lacticaseibacillus pabuli</name>
    <dbReference type="NCBI Taxonomy" id="3025672"/>
    <lineage>
        <taxon>Bacteria</taxon>
        <taxon>Bacillati</taxon>
        <taxon>Bacillota</taxon>
        <taxon>Bacilli</taxon>
        <taxon>Lactobacillales</taxon>
        <taxon>Lactobacillaceae</taxon>
        <taxon>Lacticaseibacillus</taxon>
    </lineage>
</organism>
<evidence type="ECO:0000256" key="1">
    <source>
        <dbReference type="ARBA" id="ARBA00008439"/>
    </source>
</evidence>
<evidence type="ECO:0000313" key="4">
    <source>
        <dbReference type="EMBL" id="WDF83395.1"/>
    </source>
</evidence>
<reference evidence="4 5" key="1">
    <citation type="submission" date="2023-02" db="EMBL/GenBank/DDBJ databases">
        <title>Genome sequence of Lacticaseibacillus sp. KACC 23028.</title>
        <authorList>
            <person name="Kim S."/>
            <person name="Heo J."/>
            <person name="Kwon S.-W."/>
        </authorList>
    </citation>
    <scope>NUCLEOTIDE SEQUENCE [LARGE SCALE GENOMIC DNA]</scope>
    <source>
        <strain evidence="4 5">KACC 23028</strain>
    </source>
</reference>
<protein>
    <recommendedName>
        <fullName evidence="2">UPF0473 protein PQ472_03910</fullName>
    </recommendedName>
</protein>
<proteinExistence type="inferred from homology"/>
<dbReference type="InterPro" id="IPR009711">
    <property type="entry name" value="UPF0473"/>
</dbReference>
<keyword evidence="5" id="KW-1185">Reference proteome</keyword>
<dbReference type="PANTHER" id="PTHR40066">
    <property type="entry name" value="UPF0473 PROTEIN CBO2561/CLC_2432"/>
    <property type="match status" value="1"/>
</dbReference>
<dbReference type="Proteomes" id="UP001220377">
    <property type="component" value="Chromosome"/>
</dbReference>
<name>A0ABY7WZS0_9LACO</name>
<evidence type="ECO:0000256" key="2">
    <source>
        <dbReference type="HAMAP-Rule" id="MF_01448"/>
    </source>
</evidence>